<evidence type="ECO:0000256" key="5">
    <source>
        <dbReference type="SAM" id="MobiDB-lite"/>
    </source>
</evidence>
<evidence type="ECO:0000256" key="2">
    <source>
        <dbReference type="ARBA" id="ARBA00009540"/>
    </source>
</evidence>
<proteinExistence type="inferred from homology"/>
<comment type="subcellular location">
    <subcellularLocation>
        <location evidence="1">Mitochondrion</location>
    </subcellularLocation>
</comment>
<organism evidence="7 8">
    <name type="scientific">Astrephomene gubernaculifera</name>
    <dbReference type="NCBI Taxonomy" id="47775"/>
    <lineage>
        <taxon>Eukaryota</taxon>
        <taxon>Viridiplantae</taxon>
        <taxon>Chlorophyta</taxon>
        <taxon>core chlorophytes</taxon>
        <taxon>Chlorophyceae</taxon>
        <taxon>CS clade</taxon>
        <taxon>Chlamydomonadales</taxon>
        <taxon>Astrephomenaceae</taxon>
        <taxon>Astrephomene</taxon>
    </lineage>
</organism>
<feature type="compositionally biased region" description="Low complexity" evidence="5">
    <location>
        <begin position="51"/>
        <end position="71"/>
    </location>
</feature>
<dbReference type="GO" id="GO:0005739">
    <property type="term" value="C:mitochondrion"/>
    <property type="evidence" value="ECO:0007669"/>
    <property type="project" value="UniProtKB-SubCell"/>
</dbReference>
<evidence type="ECO:0000259" key="6">
    <source>
        <dbReference type="PROSITE" id="PS51886"/>
    </source>
</evidence>
<reference evidence="7 8" key="1">
    <citation type="journal article" date="2021" name="Sci. Rep.">
        <title>Genome sequencing of the multicellular alga Astrephomene provides insights into convergent evolution of germ-soma differentiation.</title>
        <authorList>
            <person name="Yamashita S."/>
            <person name="Yamamoto K."/>
            <person name="Matsuzaki R."/>
            <person name="Suzuki S."/>
            <person name="Yamaguchi H."/>
            <person name="Hirooka S."/>
            <person name="Minakuchi Y."/>
            <person name="Miyagishima S."/>
            <person name="Kawachi M."/>
            <person name="Toyoda A."/>
            <person name="Nozaki H."/>
        </authorList>
    </citation>
    <scope>NUCLEOTIDE SEQUENCE [LARGE SCALE GENOMIC DNA]</scope>
    <source>
        <strain evidence="7 8">NIES-4017</strain>
    </source>
</reference>
<evidence type="ECO:0000313" key="8">
    <source>
        <dbReference type="Proteomes" id="UP001054857"/>
    </source>
</evidence>
<comment type="similarity">
    <text evidence="2">Belongs to the OXR1 family.</text>
</comment>
<evidence type="ECO:0000313" key="7">
    <source>
        <dbReference type="EMBL" id="GFR52475.1"/>
    </source>
</evidence>
<accession>A0AAD3HTX4</accession>
<feature type="region of interest" description="Disordered" evidence="5">
    <location>
        <begin position="38"/>
        <end position="76"/>
    </location>
</feature>
<evidence type="ECO:0000256" key="3">
    <source>
        <dbReference type="ARBA" id="ARBA00023128"/>
    </source>
</evidence>
<sequence>AFATEVWKPGPRFYGTGETFVFTLHPQRVRYVWQRPRQQPLPGRASGGGAAATATASQSPASPSQQQQQQQGHGGGGVAAAAAVAAAVTTAAAAASGVDFFQFSTHEGLGVGGQGGFALWLDNELLEGASYPCDTFGSPQLSGREEFRVAAVELWQL</sequence>
<keyword evidence="3" id="KW-0496">Mitochondrion</keyword>
<evidence type="ECO:0000256" key="1">
    <source>
        <dbReference type="ARBA" id="ARBA00004173"/>
    </source>
</evidence>
<protein>
    <recommendedName>
        <fullName evidence="4">Oxidation resistance protein 1</fullName>
    </recommendedName>
</protein>
<comment type="caution">
    <text evidence="7">The sequence shown here is derived from an EMBL/GenBank/DDBJ whole genome shotgun (WGS) entry which is preliminary data.</text>
</comment>
<dbReference type="Pfam" id="PF07534">
    <property type="entry name" value="TLD"/>
    <property type="match status" value="1"/>
</dbReference>
<feature type="non-terminal residue" evidence="7">
    <location>
        <position position="1"/>
    </location>
</feature>
<evidence type="ECO:0000256" key="4">
    <source>
        <dbReference type="ARBA" id="ARBA00040604"/>
    </source>
</evidence>
<keyword evidence="8" id="KW-1185">Reference proteome</keyword>
<dbReference type="AlphaFoldDB" id="A0AAD3HTX4"/>
<dbReference type="Proteomes" id="UP001054857">
    <property type="component" value="Unassembled WGS sequence"/>
</dbReference>
<gene>
    <name evidence="7" type="ORF">Agub_g15044</name>
</gene>
<dbReference type="InterPro" id="IPR006571">
    <property type="entry name" value="TLDc_dom"/>
</dbReference>
<dbReference type="PANTHER" id="PTHR23354">
    <property type="entry name" value="NUCLEOLAR PROTEIN 7/ESTROGEN RECEPTOR COACTIVATOR-RELATED"/>
    <property type="match status" value="1"/>
</dbReference>
<dbReference type="PANTHER" id="PTHR23354:SF62">
    <property type="entry name" value="MUSTARD, ISOFORM V"/>
    <property type="match status" value="1"/>
</dbReference>
<dbReference type="PROSITE" id="PS51886">
    <property type="entry name" value="TLDC"/>
    <property type="match status" value="1"/>
</dbReference>
<feature type="domain" description="TLDc" evidence="6">
    <location>
        <begin position="1"/>
        <end position="157"/>
    </location>
</feature>
<dbReference type="EMBL" id="BMAR01000065">
    <property type="protein sequence ID" value="GFR52475.1"/>
    <property type="molecule type" value="Genomic_DNA"/>
</dbReference>
<name>A0AAD3HTX4_9CHLO</name>